<evidence type="ECO:0000313" key="9">
    <source>
        <dbReference type="EMBL" id="RLL23925.1"/>
    </source>
</evidence>
<evidence type="ECO:0000256" key="2">
    <source>
        <dbReference type="ARBA" id="ARBA00022448"/>
    </source>
</evidence>
<feature type="transmembrane region" description="Helical" evidence="7">
    <location>
        <begin position="21"/>
        <end position="38"/>
    </location>
</feature>
<evidence type="ECO:0000256" key="5">
    <source>
        <dbReference type="ARBA" id="ARBA00022989"/>
    </source>
</evidence>
<comment type="subcellular location">
    <subcellularLocation>
        <location evidence="1">Cell membrane</location>
        <topology evidence="1">Multi-pass membrane protein</topology>
    </subcellularLocation>
</comment>
<feature type="transmembrane region" description="Helical" evidence="7">
    <location>
        <begin position="312"/>
        <end position="333"/>
    </location>
</feature>
<feature type="domain" description="Major facilitator superfamily (MFS) profile" evidence="8">
    <location>
        <begin position="22"/>
        <end position="403"/>
    </location>
</feature>
<feature type="transmembrane region" description="Helical" evidence="7">
    <location>
        <begin position="117"/>
        <end position="134"/>
    </location>
</feature>
<dbReference type="PANTHER" id="PTHR42718">
    <property type="entry name" value="MAJOR FACILITATOR SUPERFAMILY MULTIDRUG TRANSPORTER MFSC"/>
    <property type="match status" value="1"/>
</dbReference>
<dbReference type="Proteomes" id="UP000280271">
    <property type="component" value="Unassembled WGS sequence"/>
</dbReference>
<reference evidence="9 10" key="1">
    <citation type="submission" date="2018-09" db="EMBL/GenBank/DDBJ databases">
        <title>The draft genome of Acinetobacter sp. strains.</title>
        <authorList>
            <person name="Qin J."/>
            <person name="Feng Y."/>
            <person name="Zong Z."/>
        </authorList>
    </citation>
    <scope>NUCLEOTIDE SEQUENCE [LARGE SCALE GENOMIC DNA]</scope>
    <source>
        <strain evidence="9 10">WCHAc060005</strain>
    </source>
</reference>
<accession>A0ABX9U000</accession>
<keyword evidence="6 7" id="KW-0472">Membrane</keyword>
<feature type="transmembrane region" description="Helical" evidence="7">
    <location>
        <begin position="174"/>
        <end position="193"/>
    </location>
</feature>
<dbReference type="Pfam" id="PF07690">
    <property type="entry name" value="MFS_1"/>
    <property type="match status" value="1"/>
</dbReference>
<keyword evidence="2" id="KW-0813">Transport</keyword>
<organism evidence="9 10">
    <name type="scientific">Acinetobacter chengduensis</name>
    <dbReference type="NCBI Taxonomy" id="2420890"/>
    <lineage>
        <taxon>Bacteria</taxon>
        <taxon>Pseudomonadati</taxon>
        <taxon>Pseudomonadota</taxon>
        <taxon>Gammaproteobacteria</taxon>
        <taxon>Moraxellales</taxon>
        <taxon>Moraxellaceae</taxon>
        <taxon>Acinetobacter</taxon>
    </lineage>
</organism>
<gene>
    <name evidence="9" type="ORF">D9K81_01990</name>
</gene>
<evidence type="ECO:0000256" key="6">
    <source>
        <dbReference type="ARBA" id="ARBA00023136"/>
    </source>
</evidence>
<dbReference type="InterPro" id="IPR020846">
    <property type="entry name" value="MFS_dom"/>
</dbReference>
<dbReference type="PANTHER" id="PTHR42718:SF46">
    <property type="entry name" value="BLR6921 PROTEIN"/>
    <property type="match status" value="1"/>
</dbReference>
<dbReference type="SUPFAM" id="SSF103473">
    <property type="entry name" value="MFS general substrate transporter"/>
    <property type="match status" value="1"/>
</dbReference>
<evidence type="ECO:0000313" key="10">
    <source>
        <dbReference type="Proteomes" id="UP000280271"/>
    </source>
</evidence>
<dbReference type="CDD" id="cd06174">
    <property type="entry name" value="MFS"/>
    <property type="match status" value="1"/>
</dbReference>
<dbReference type="EMBL" id="RCHC01000002">
    <property type="protein sequence ID" value="RLL23925.1"/>
    <property type="molecule type" value="Genomic_DNA"/>
</dbReference>
<evidence type="ECO:0000256" key="7">
    <source>
        <dbReference type="SAM" id="Phobius"/>
    </source>
</evidence>
<feature type="transmembrane region" description="Helical" evidence="7">
    <location>
        <begin position="289"/>
        <end position="306"/>
    </location>
</feature>
<keyword evidence="3" id="KW-1003">Cell membrane</keyword>
<evidence type="ECO:0000259" key="8">
    <source>
        <dbReference type="PROSITE" id="PS50850"/>
    </source>
</evidence>
<proteinExistence type="predicted"/>
<feature type="transmembrane region" description="Helical" evidence="7">
    <location>
        <begin position="374"/>
        <end position="398"/>
    </location>
</feature>
<dbReference type="PROSITE" id="PS50850">
    <property type="entry name" value="MFS"/>
    <property type="match status" value="1"/>
</dbReference>
<feature type="transmembrane region" description="Helical" evidence="7">
    <location>
        <begin position="146"/>
        <end position="168"/>
    </location>
</feature>
<keyword evidence="10" id="KW-1185">Reference proteome</keyword>
<feature type="transmembrane region" description="Helical" evidence="7">
    <location>
        <begin position="58"/>
        <end position="76"/>
    </location>
</feature>
<evidence type="ECO:0000256" key="4">
    <source>
        <dbReference type="ARBA" id="ARBA00022692"/>
    </source>
</evidence>
<feature type="transmembrane region" description="Helical" evidence="7">
    <location>
        <begin position="258"/>
        <end position="280"/>
    </location>
</feature>
<dbReference type="InterPro" id="IPR036259">
    <property type="entry name" value="MFS_trans_sf"/>
</dbReference>
<protein>
    <submittedName>
        <fullName evidence="9">MFS transporter</fullName>
    </submittedName>
</protein>
<feature type="transmembrane region" description="Helical" evidence="7">
    <location>
        <begin position="88"/>
        <end position="111"/>
    </location>
</feature>
<keyword evidence="5 7" id="KW-1133">Transmembrane helix</keyword>
<keyword evidence="4 7" id="KW-0812">Transmembrane</keyword>
<dbReference type="InterPro" id="IPR011701">
    <property type="entry name" value="MFS"/>
</dbReference>
<comment type="caution">
    <text evidence="9">The sequence shown here is derived from an EMBL/GenBank/DDBJ whole genome shotgun (WGS) entry which is preliminary data.</text>
</comment>
<name>A0ABX9U000_9GAMM</name>
<feature type="transmembrane region" description="Helical" evidence="7">
    <location>
        <begin position="223"/>
        <end position="246"/>
    </location>
</feature>
<evidence type="ECO:0000256" key="3">
    <source>
        <dbReference type="ARBA" id="ARBA00022475"/>
    </source>
</evidence>
<dbReference type="Gene3D" id="1.20.1250.20">
    <property type="entry name" value="MFS general substrate transporter like domains"/>
    <property type="match status" value="1"/>
</dbReference>
<dbReference type="RefSeq" id="WP_120373898.1">
    <property type="nucleotide sequence ID" value="NZ_RCHC01000002.1"/>
</dbReference>
<sequence>MNTQVMSQMYKKRIPDDSNDLSIALIICAGIICALHVGKASIAIPQMHELYHWSLSSLSWIMSVFSIVGMIGGIFVGSLVQKWGDKRLFCIGLAILAGGSLLGAITTNFSFLITTRVIEGLGFLLVLVSAPSILNRLTPKSKYNIVFGFWSMFMGIGIAISIFLGPFLNSWQSLWLINAGLTFFILFIIIFKVPNTEINNSNFAKNISLKKDILKVFKSRNPFLLAISFAAYNIIFFSVFTFLPLFLINRMGISASQSGVVCGAVILSSIVGNIGSSILLNRDIEAKKIIIFSNIFIGVLGIGIFLPFTPNILAILLCFLFSIISGLIPATIVSLAPLSSPDKNLISLCIGLVMQGNYLGLVIGPLAIGLAISFSGWTAAIIPVVIFAIIGSLSSLLLKLKKE</sequence>
<feature type="transmembrane region" description="Helical" evidence="7">
    <location>
        <begin position="345"/>
        <end position="368"/>
    </location>
</feature>
<evidence type="ECO:0000256" key="1">
    <source>
        <dbReference type="ARBA" id="ARBA00004651"/>
    </source>
</evidence>